<dbReference type="EMBL" id="WJQU01000001">
    <property type="protein sequence ID" value="KAJ6647981.1"/>
    <property type="molecule type" value="Genomic_DNA"/>
</dbReference>
<comment type="caution">
    <text evidence="1">The sequence shown here is derived from an EMBL/GenBank/DDBJ whole genome shotgun (WGS) entry which is preliminary data.</text>
</comment>
<proteinExistence type="predicted"/>
<feature type="non-terminal residue" evidence="1">
    <location>
        <position position="1"/>
    </location>
</feature>
<reference evidence="1" key="1">
    <citation type="submission" date="2022-07" db="EMBL/GenBank/DDBJ databases">
        <authorList>
            <person name="Trinca V."/>
            <person name="Uliana J.V.C."/>
            <person name="Torres T.T."/>
            <person name="Ward R.J."/>
            <person name="Monesi N."/>
        </authorList>
    </citation>
    <scope>NUCLEOTIDE SEQUENCE</scope>
    <source>
        <strain evidence="1">HSMRA1968</strain>
        <tissue evidence="1">Whole embryos</tissue>
    </source>
</reference>
<name>A0A9Q0NCW1_9DIPT</name>
<dbReference type="AlphaFoldDB" id="A0A9Q0NCW1"/>
<accession>A0A9Q0NCW1</accession>
<protein>
    <submittedName>
        <fullName evidence="1">Uncharacterized protein</fullName>
    </submittedName>
</protein>
<organism evidence="1 2">
    <name type="scientific">Pseudolycoriella hygida</name>
    <dbReference type="NCBI Taxonomy" id="35572"/>
    <lineage>
        <taxon>Eukaryota</taxon>
        <taxon>Metazoa</taxon>
        <taxon>Ecdysozoa</taxon>
        <taxon>Arthropoda</taxon>
        <taxon>Hexapoda</taxon>
        <taxon>Insecta</taxon>
        <taxon>Pterygota</taxon>
        <taxon>Neoptera</taxon>
        <taxon>Endopterygota</taxon>
        <taxon>Diptera</taxon>
        <taxon>Nematocera</taxon>
        <taxon>Sciaroidea</taxon>
        <taxon>Sciaridae</taxon>
        <taxon>Pseudolycoriella</taxon>
    </lineage>
</organism>
<evidence type="ECO:0000313" key="2">
    <source>
        <dbReference type="Proteomes" id="UP001151699"/>
    </source>
</evidence>
<keyword evidence="2" id="KW-1185">Reference proteome</keyword>
<gene>
    <name evidence="1" type="ORF">Bhyg_03206</name>
</gene>
<sequence>KVNRFTKPAELQNEYPSVFGSFTLSVIRNHLTSLKRNAVNDDENEDNPTLEEEDEMINAGLAASDPYCHPDPLNGLQNLSHQNYPIICKTFIDPLTENDNVLLVLSLPAGSQNVKIELANDGLSATVKYSWARSMFDVEDLFKTQLEANVRTTQWFCA</sequence>
<dbReference type="Proteomes" id="UP001151699">
    <property type="component" value="Chromosome A"/>
</dbReference>
<feature type="non-terminal residue" evidence="1">
    <location>
        <position position="158"/>
    </location>
</feature>
<evidence type="ECO:0000313" key="1">
    <source>
        <dbReference type="EMBL" id="KAJ6647981.1"/>
    </source>
</evidence>
<dbReference type="OrthoDB" id="6351689at2759"/>